<sequence>MNIKSSFILLFLFLIYSAISKSQKLSNKSNNQIELTQKSIKILKKTKASLQVFFNAKTDDDEKNAWRQIASHLLEGVVFENDLNPKGFLKDDSKDLPIEEYLQLVQTRYPNGLNFNIDFSKARIFFKKNKEIYVYAHKYMQGDWYFDGKRKTFLNNYQWCRIALRLNEKDNKDQREIKIAYLDNDLSEFNKATTIEDYTNNLQQRTLEDVAEKLAGELSKVIPKSETEEINIEKTSFEGKNIVNTFSTMFTGELKTMLRLAHPSLKITLPTTSRSMNRILSLKSDYKIIGKYLEINATLINTEGTEIIKISDKVPINNAESWSKDIIPQKEHLVEVENINKIVKNTPENYDSKQLQFDIRTNKGNQAQRFTEGESLSIFIMANRPCKIRLVYRDAINNLLLMNNNDIEIKAQDINRLIKIPEEFLCSAPFGIEALIGFATTGDFGILQSEKKQGITYILDSLEKIKSKSTSEKTVERIIQITTYSK</sequence>
<gene>
    <name evidence="1" type="ORF">VB798_13685</name>
</gene>
<reference evidence="1 2" key="1">
    <citation type="submission" date="2023-12" db="EMBL/GenBank/DDBJ databases">
        <title>Novel species of the genus Arcicella isolated from rivers.</title>
        <authorList>
            <person name="Lu H."/>
        </authorList>
    </citation>
    <scope>NUCLEOTIDE SEQUENCE [LARGE SCALE GENOMIC DNA]</scope>
    <source>
        <strain evidence="1 2">DC25W</strain>
    </source>
</reference>
<protein>
    <recommendedName>
        <fullName evidence="3">DUF4384 domain-containing protein</fullName>
    </recommendedName>
</protein>
<accession>A0ABU5SK59</accession>
<keyword evidence="2" id="KW-1185">Reference proteome</keyword>
<evidence type="ECO:0008006" key="3">
    <source>
        <dbReference type="Google" id="ProtNLM"/>
    </source>
</evidence>
<proteinExistence type="predicted"/>
<comment type="caution">
    <text evidence="1">The sequence shown here is derived from an EMBL/GenBank/DDBJ whole genome shotgun (WGS) entry which is preliminary data.</text>
</comment>
<dbReference type="Proteomes" id="UP001302222">
    <property type="component" value="Unassembled WGS sequence"/>
</dbReference>
<dbReference type="RefSeq" id="WP_323259219.1">
    <property type="nucleotide sequence ID" value="NZ_JAYGIM010000010.1"/>
</dbReference>
<dbReference type="EMBL" id="JAYGIM010000010">
    <property type="protein sequence ID" value="MEA5427635.1"/>
    <property type="molecule type" value="Genomic_DNA"/>
</dbReference>
<organism evidence="1 2">
    <name type="scientific">Arcicella lustrica</name>
    <dbReference type="NCBI Taxonomy" id="2984196"/>
    <lineage>
        <taxon>Bacteria</taxon>
        <taxon>Pseudomonadati</taxon>
        <taxon>Bacteroidota</taxon>
        <taxon>Cytophagia</taxon>
        <taxon>Cytophagales</taxon>
        <taxon>Flectobacillaceae</taxon>
        <taxon>Arcicella</taxon>
    </lineage>
</organism>
<evidence type="ECO:0000313" key="2">
    <source>
        <dbReference type="Proteomes" id="UP001302222"/>
    </source>
</evidence>
<name>A0ABU5SK59_9BACT</name>
<evidence type="ECO:0000313" key="1">
    <source>
        <dbReference type="EMBL" id="MEA5427635.1"/>
    </source>
</evidence>